<dbReference type="Pfam" id="PF02449">
    <property type="entry name" value="Glyco_hydro_42"/>
    <property type="match status" value="1"/>
</dbReference>
<dbReference type="InterPro" id="IPR013529">
    <property type="entry name" value="Glyco_hydro_42_N"/>
</dbReference>
<feature type="signal peptide" evidence="3">
    <location>
        <begin position="1"/>
        <end position="21"/>
    </location>
</feature>
<dbReference type="InterPro" id="IPR017853">
    <property type="entry name" value="GH"/>
</dbReference>
<accession>A0A501XMD3</accession>
<gene>
    <name evidence="6" type="ORF">FJQ54_08240</name>
</gene>
<dbReference type="Proteomes" id="UP000319897">
    <property type="component" value="Unassembled WGS sequence"/>
</dbReference>
<keyword evidence="1" id="KW-0378">Hydrolase</keyword>
<dbReference type="Gene3D" id="2.60.220.20">
    <property type="entry name" value="putative beta-Galactosidase from caulobacter crescentus"/>
    <property type="match status" value="1"/>
</dbReference>
<evidence type="ECO:0000259" key="5">
    <source>
        <dbReference type="Pfam" id="PF18120"/>
    </source>
</evidence>
<keyword evidence="7" id="KW-1185">Reference proteome</keyword>
<keyword evidence="2" id="KW-0326">Glycosidase</keyword>
<protein>
    <submittedName>
        <fullName evidence="6">Beta-galactosidase</fullName>
    </submittedName>
</protein>
<evidence type="ECO:0000313" key="6">
    <source>
        <dbReference type="EMBL" id="TPE61595.1"/>
    </source>
</evidence>
<comment type="caution">
    <text evidence="6">The sequence shown here is derived from an EMBL/GenBank/DDBJ whole genome shotgun (WGS) entry which is preliminary data.</text>
</comment>
<evidence type="ECO:0000259" key="4">
    <source>
        <dbReference type="Pfam" id="PF02449"/>
    </source>
</evidence>
<keyword evidence="3" id="KW-0732">Signal</keyword>
<evidence type="ECO:0000256" key="3">
    <source>
        <dbReference type="SAM" id="SignalP"/>
    </source>
</evidence>
<dbReference type="Gene3D" id="3.20.20.80">
    <property type="entry name" value="Glycosidases"/>
    <property type="match status" value="1"/>
</dbReference>
<dbReference type="InterPro" id="IPR040719">
    <property type="entry name" value="DUF5597"/>
</dbReference>
<feature type="domain" description="Glycoside hydrolase family 42 N-terminal" evidence="4">
    <location>
        <begin position="71"/>
        <end position="230"/>
    </location>
</feature>
<dbReference type="GO" id="GO:0004565">
    <property type="term" value="F:beta-galactosidase activity"/>
    <property type="evidence" value="ECO:0007669"/>
    <property type="project" value="InterPro"/>
</dbReference>
<dbReference type="FunFam" id="3.20.20.80:FF:000135">
    <property type="entry name" value="Beta-galactosidase, putative, bgl35A"/>
    <property type="match status" value="1"/>
</dbReference>
<evidence type="ECO:0000313" key="7">
    <source>
        <dbReference type="Proteomes" id="UP000319897"/>
    </source>
</evidence>
<reference evidence="6 7" key="1">
    <citation type="submission" date="2019-06" db="EMBL/GenBank/DDBJ databases">
        <authorList>
            <person name="Lee I."/>
            <person name="Jang G.I."/>
            <person name="Hwang C.Y."/>
        </authorList>
    </citation>
    <scope>NUCLEOTIDE SEQUENCE [LARGE SCALE GENOMIC DNA]</scope>
    <source>
        <strain evidence="6 7">PAMC 28131</strain>
    </source>
</reference>
<sequence length="536" mass="59599">MKPLHLLLSGLLLAASQPVLSAELPRLVAKDGRHALLVDGQPFLILGAQANNSSNYPDMLPKVWPMLDRIHANTLEMPVAWQQVEPKEGQFDFSFVDELLKQARANDKKLVLLWFGTWKNTAPSYVPDWVKLDNARFPRAKKPDGSDHYLHSPHARTTLEADKKAFVALMQHLKKVDAENTVILVQPQNEVGSYGNPRDYSPQAEALFRQPIPPALAKATGKSGTWAQAFGKQADRAFNSWYMARFIDEMAAAGKAVKPIPMFVNAALHSPFGEPDPSSVSSGGPQWDVLDIWKAAAPHIDFAAPDIYSREEKTVSAWLDGYARADNALFVPEIGNAADYARFFWAVLGRGGIGFAPFGMDATDFYNYPLGAKRLDEETLDAFADKFALFSRIGQDWARIAYAHPTWGVARPDDGSSRTTQMGDWKIEASFEQWQFGHKDWTWMKRDPVPWAGKPVGGAAVAQIAPNQFLVAGDHVRVTFSPGPNVKNGLMLKVEEGRFQDGQWVTSRVWNGDQVDYGLTFNEKPALLRVTMGSYK</sequence>
<dbReference type="GO" id="GO:0009341">
    <property type="term" value="C:beta-galactosidase complex"/>
    <property type="evidence" value="ECO:0007669"/>
    <property type="project" value="InterPro"/>
</dbReference>
<name>A0A501XMD3_9SPHN</name>
<organism evidence="6 7">
    <name type="scientific">Sandaracinobacter neustonicus</name>
    <dbReference type="NCBI Taxonomy" id="1715348"/>
    <lineage>
        <taxon>Bacteria</taxon>
        <taxon>Pseudomonadati</taxon>
        <taxon>Pseudomonadota</taxon>
        <taxon>Alphaproteobacteria</taxon>
        <taxon>Sphingomonadales</taxon>
        <taxon>Sphingosinicellaceae</taxon>
        <taxon>Sandaracinobacter</taxon>
    </lineage>
</organism>
<proteinExistence type="predicted"/>
<feature type="chain" id="PRO_5021246613" evidence="3">
    <location>
        <begin position="22"/>
        <end position="536"/>
    </location>
</feature>
<evidence type="ECO:0000256" key="2">
    <source>
        <dbReference type="ARBA" id="ARBA00023295"/>
    </source>
</evidence>
<dbReference type="GO" id="GO:0005975">
    <property type="term" value="P:carbohydrate metabolic process"/>
    <property type="evidence" value="ECO:0007669"/>
    <property type="project" value="InterPro"/>
</dbReference>
<dbReference type="OrthoDB" id="9800974at2"/>
<dbReference type="AlphaFoldDB" id="A0A501XMD3"/>
<dbReference type="SUPFAM" id="SSF51445">
    <property type="entry name" value="(Trans)glycosidases"/>
    <property type="match status" value="1"/>
</dbReference>
<dbReference type="Pfam" id="PF18120">
    <property type="entry name" value="DUF5597"/>
    <property type="match status" value="1"/>
</dbReference>
<dbReference type="EMBL" id="VFSU01000022">
    <property type="protein sequence ID" value="TPE61595.1"/>
    <property type="molecule type" value="Genomic_DNA"/>
</dbReference>
<feature type="domain" description="DUF5597" evidence="5">
    <location>
        <begin position="383"/>
        <end position="521"/>
    </location>
</feature>
<evidence type="ECO:0000256" key="1">
    <source>
        <dbReference type="ARBA" id="ARBA00022801"/>
    </source>
</evidence>